<comment type="similarity">
    <text evidence="1">Belongs to the type-B carboxylesterase/lipase family.</text>
</comment>
<accession>A0A087SXF3</accession>
<dbReference type="AlphaFoldDB" id="A0A087SXF3"/>
<gene>
    <name evidence="4" type="ORF">X975_08006</name>
</gene>
<dbReference type="STRING" id="407821.A0A087SXF3"/>
<feature type="non-terminal residue" evidence="4">
    <location>
        <position position="215"/>
    </location>
</feature>
<feature type="domain" description="Carboxylesterase type B" evidence="3">
    <location>
        <begin position="1"/>
        <end position="214"/>
    </location>
</feature>
<organism evidence="4 5">
    <name type="scientific">Stegodyphus mimosarum</name>
    <name type="common">African social velvet spider</name>
    <dbReference type="NCBI Taxonomy" id="407821"/>
    <lineage>
        <taxon>Eukaryota</taxon>
        <taxon>Metazoa</taxon>
        <taxon>Ecdysozoa</taxon>
        <taxon>Arthropoda</taxon>
        <taxon>Chelicerata</taxon>
        <taxon>Arachnida</taxon>
        <taxon>Araneae</taxon>
        <taxon>Araneomorphae</taxon>
        <taxon>Entelegynae</taxon>
        <taxon>Eresoidea</taxon>
        <taxon>Eresidae</taxon>
        <taxon>Stegodyphus</taxon>
    </lineage>
</organism>
<evidence type="ECO:0000256" key="2">
    <source>
        <dbReference type="ARBA" id="ARBA00023180"/>
    </source>
</evidence>
<evidence type="ECO:0000256" key="1">
    <source>
        <dbReference type="ARBA" id="ARBA00005964"/>
    </source>
</evidence>
<dbReference type="SUPFAM" id="SSF53474">
    <property type="entry name" value="alpha/beta-Hydrolases"/>
    <property type="match status" value="1"/>
</dbReference>
<dbReference type="PANTHER" id="PTHR43903">
    <property type="entry name" value="NEUROLIGIN"/>
    <property type="match status" value="1"/>
</dbReference>
<dbReference type="Proteomes" id="UP000054359">
    <property type="component" value="Unassembled WGS sequence"/>
</dbReference>
<dbReference type="Pfam" id="PF00135">
    <property type="entry name" value="COesterase"/>
    <property type="match status" value="1"/>
</dbReference>
<dbReference type="Gene3D" id="3.40.50.1820">
    <property type="entry name" value="alpha/beta hydrolase"/>
    <property type="match status" value="1"/>
</dbReference>
<reference evidence="4 5" key="1">
    <citation type="submission" date="2013-11" db="EMBL/GenBank/DDBJ databases">
        <title>Genome sequencing of Stegodyphus mimosarum.</title>
        <authorList>
            <person name="Bechsgaard J."/>
        </authorList>
    </citation>
    <scope>NUCLEOTIDE SEQUENCE [LARGE SCALE GENOMIC DNA]</scope>
</reference>
<keyword evidence="2" id="KW-0325">Glycoprotein</keyword>
<dbReference type="EMBL" id="KK112399">
    <property type="protein sequence ID" value="KFM57542.1"/>
    <property type="molecule type" value="Genomic_DNA"/>
</dbReference>
<dbReference type="InterPro" id="IPR051093">
    <property type="entry name" value="Neuroligin/BSAL"/>
</dbReference>
<name>A0A087SXF3_STEMI</name>
<sequence length="215" mass="24351">MQSGSALCPWAIARDAVTHTHRLAQILDCPTQDSMALIECLRRKRLEDIMAVHIPVPDHLSGFGPTVDGIVLPHDPVYLMETKPDLFLRYDLLLGTTRVESYFSFSSLEEISGIDTNRRDKILRTLVRNLYTHHLQQIFLMVSNEYMDWSLPHLHATDIFAGTVEALSDVTVVSPMVRTGMLHSNPKFPPSSPSYKAPVLIPTKTYFYVFGHQTE</sequence>
<keyword evidence="5" id="KW-1185">Reference proteome</keyword>
<protein>
    <submittedName>
        <fullName evidence="4">Neuroligin-1</fullName>
    </submittedName>
</protein>
<proteinExistence type="inferred from homology"/>
<evidence type="ECO:0000313" key="4">
    <source>
        <dbReference type="EMBL" id="KFM57542.1"/>
    </source>
</evidence>
<evidence type="ECO:0000313" key="5">
    <source>
        <dbReference type="Proteomes" id="UP000054359"/>
    </source>
</evidence>
<dbReference type="InterPro" id="IPR002018">
    <property type="entry name" value="CarbesteraseB"/>
</dbReference>
<dbReference type="InterPro" id="IPR029058">
    <property type="entry name" value="AB_hydrolase_fold"/>
</dbReference>
<dbReference type="OrthoDB" id="3200163at2759"/>
<evidence type="ECO:0000259" key="3">
    <source>
        <dbReference type="Pfam" id="PF00135"/>
    </source>
</evidence>